<dbReference type="NCBIfam" id="TIGR00380">
    <property type="entry name" value="cobal_cbiB"/>
    <property type="match status" value="1"/>
</dbReference>
<evidence type="ECO:0000313" key="12">
    <source>
        <dbReference type="Proteomes" id="UP000291469"/>
    </source>
</evidence>
<comment type="pathway">
    <text evidence="2 9">Cofactor biosynthesis; adenosylcobalamin biosynthesis.</text>
</comment>
<dbReference type="GO" id="GO:0048472">
    <property type="term" value="F:threonine-phosphate decarboxylase activity"/>
    <property type="evidence" value="ECO:0007669"/>
    <property type="project" value="InterPro"/>
</dbReference>
<reference evidence="11 12" key="1">
    <citation type="submission" date="2019-01" db="EMBL/GenBank/DDBJ databases">
        <title>Egibacter rhizosphaerae EGI 80759T.</title>
        <authorList>
            <person name="Chen D.-D."/>
            <person name="Tian Y."/>
            <person name="Jiao J.-Y."/>
            <person name="Zhang X.-T."/>
            <person name="Zhang Y.-G."/>
            <person name="Zhang Y."/>
            <person name="Xiao M."/>
            <person name="Shu W.-S."/>
            <person name="Li W.-J."/>
        </authorList>
    </citation>
    <scope>NUCLEOTIDE SEQUENCE [LARGE SCALE GENOMIC DNA]</scope>
    <source>
        <strain evidence="11 12">EGI 80759</strain>
    </source>
</reference>
<evidence type="ECO:0000256" key="7">
    <source>
        <dbReference type="ARBA" id="ARBA00022989"/>
    </source>
</evidence>
<dbReference type="RefSeq" id="WP_131154822.1">
    <property type="nucleotide sequence ID" value="NZ_CP036402.1"/>
</dbReference>
<comment type="similarity">
    <text evidence="3 9">Belongs to the CobD/CbiB family.</text>
</comment>
<comment type="function">
    <text evidence="9">Converts cobyric acid to cobinamide by the addition of aminopropanol on the F carboxylic group.</text>
</comment>
<keyword evidence="5 9" id="KW-0169">Cobalamin biosynthesis</keyword>
<dbReference type="PANTHER" id="PTHR34308">
    <property type="entry name" value="COBALAMIN BIOSYNTHESIS PROTEIN CBIB"/>
    <property type="match status" value="1"/>
</dbReference>
<dbReference type="GO" id="GO:0009236">
    <property type="term" value="P:cobalamin biosynthetic process"/>
    <property type="evidence" value="ECO:0007669"/>
    <property type="project" value="UniProtKB-UniRule"/>
</dbReference>
<dbReference type="GO" id="GO:0015420">
    <property type="term" value="F:ABC-type vitamin B12 transporter activity"/>
    <property type="evidence" value="ECO:0007669"/>
    <property type="project" value="UniProtKB-UniRule"/>
</dbReference>
<dbReference type="InterPro" id="IPR004485">
    <property type="entry name" value="Cobalamin_biosynth_CobD/CbiB"/>
</dbReference>
<keyword evidence="7 9" id="KW-1133">Transmembrane helix</keyword>
<keyword evidence="6 9" id="KW-0812">Transmembrane</keyword>
<evidence type="ECO:0000256" key="9">
    <source>
        <dbReference type="HAMAP-Rule" id="MF_00024"/>
    </source>
</evidence>
<dbReference type="EMBL" id="CP036402">
    <property type="protein sequence ID" value="QBI19825.1"/>
    <property type="molecule type" value="Genomic_DNA"/>
</dbReference>
<evidence type="ECO:0000256" key="10">
    <source>
        <dbReference type="SAM" id="MobiDB-lite"/>
    </source>
</evidence>
<evidence type="ECO:0000256" key="4">
    <source>
        <dbReference type="ARBA" id="ARBA00022475"/>
    </source>
</evidence>
<dbReference type="GO" id="GO:0005886">
    <property type="term" value="C:plasma membrane"/>
    <property type="evidence" value="ECO:0007669"/>
    <property type="project" value="UniProtKB-SubCell"/>
</dbReference>
<name>A0A411YF24_9ACTN</name>
<evidence type="ECO:0000256" key="2">
    <source>
        <dbReference type="ARBA" id="ARBA00004953"/>
    </source>
</evidence>
<dbReference type="OrthoDB" id="9811967at2"/>
<sequence>MSRAQLARGLGDGASRRGCPDAPSRALGASPLGPTSGAGPVLGLAVGLLADRVVGDPRRAHPVAAFGAVATAVEHRLWRDARSAGALHVVLLVGAPAAASHLVGRWLERRAAAASLTWLAAALAIALGARSLEEEGRAVGDALAAGDLASARARLPALCGRDPAPLDAAGLAAAAAESVAENTADAVAGPLVWAAIGGPAGVVAHRAANTLDAMVGHRSARYQRFGQPAARLDDALGWLPARMTTSAFIAIAPLFGGSPAVAARVVRRDAARHPSPNAGPCEAAMAGALDVRLGGEVRYPGVARVQQRGPLGDGRAPGAEDVRRAVALSRAAGLVIAVLTGVVLAARDRARHGGGP</sequence>
<protein>
    <recommendedName>
        <fullName evidence="9">Cobalamin biosynthesis protein CobD</fullName>
    </recommendedName>
</protein>
<evidence type="ECO:0000256" key="5">
    <source>
        <dbReference type="ARBA" id="ARBA00022573"/>
    </source>
</evidence>
<dbReference type="AlphaFoldDB" id="A0A411YF24"/>
<dbReference type="PANTHER" id="PTHR34308:SF1">
    <property type="entry name" value="COBALAMIN BIOSYNTHESIS PROTEIN CBIB"/>
    <property type="match status" value="1"/>
</dbReference>
<keyword evidence="12" id="KW-1185">Reference proteome</keyword>
<accession>A0A411YF24</accession>
<evidence type="ECO:0000313" key="11">
    <source>
        <dbReference type="EMBL" id="QBI19825.1"/>
    </source>
</evidence>
<evidence type="ECO:0000256" key="3">
    <source>
        <dbReference type="ARBA" id="ARBA00006263"/>
    </source>
</evidence>
<dbReference type="Pfam" id="PF03186">
    <property type="entry name" value="CobD_Cbib"/>
    <property type="match status" value="1"/>
</dbReference>
<gene>
    <name evidence="9 11" type="primary">cobD</name>
    <name evidence="11" type="ORF">ER308_09825</name>
</gene>
<comment type="subcellular location">
    <subcellularLocation>
        <location evidence="1 9">Cell membrane</location>
        <topology evidence="1 9">Multi-pass membrane protein</topology>
    </subcellularLocation>
</comment>
<organism evidence="11 12">
    <name type="scientific">Egibacter rhizosphaerae</name>
    <dbReference type="NCBI Taxonomy" id="1670831"/>
    <lineage>
        <taxon>Bacteria</taxon>
        <taxon>Bacillati</taxon>
        <taxon>Actinomycetota</taxon>
        <taxon>Nitriliruptoria</taxon>
        <taxon>Egibacterales</taxon>
        <taxon>Egibacteraceae</taxon>
        <taxon>Egibacter</taxon>
    </lineage>
</organism>
<dbReference type="HAMAP" id="MF_00024">
    <property type="entry name" value="CobD_CbiB"/>
    <property type="match status" value="1"/>
</dbReference>
<evidence type="ECO:0000256" key="6">
    <source>
        <dbReference type="ARBA" id="ARBA00022692"/>
    </source>
</evidence>
<proteinExistence type="inferred from homology"/>
<dbReference type="KEGG" id="erz:ER308_09825"/>
<keyword evidence="8 9" id="KW-0472">Membrane</keyword>
<keyword evidence="4 9" id="KW-1003">Cell membrane</keyword>
<evidence type="ECO:0000256" key="1">
    <source>
        <dbReference type="ARBA" id="ARBA00004651"/>
    </source>
</evidence>
<evidence type="ECO:0000256" key="8">
    <source>
        <dbReference type="ARBA" id="ARBA00023136"/>
    </source>
</evidence>
<dbReference type="Proteomes" id="UP000291469">
    <property type="component" value="Chromosome"/>
</dbReference>
<feature type="region of interest" description="Disordered" evidence="10">
    <location>
        <begin position="1"/>
        <end position="30"/>
    </location>
</feature>
<dbReference type="UniPathway" id="UPA00148"/>